<dbReference type="Gene3D" id="1.20.1250.20">
    <property type="entry name" value="MFS general substrate transporter like domains"/>
    <property type="match status" value="2"/>
</dbReference>
<feature type="transmembrane region" description="Helical" evidence="6">
    <location>
        <begin position="191"/>
        <end position="213"/>
    </location>
</feature>
<feature type="transmembrane region" description="Helical" evidence="6">
    <location>
        <begin position="347"/>
        <end position="368"/>
    </location>
</feature>
<dbReference type="CDD" id="cd17319">
    <property type="entry name" value="MFS_ExuT_GudP_like"/>
    <property type="match status" value="1"/>
</dbReference>
<dbReference type="PANTHER" id="PTHR43791:SF36">
    <property type="entry name" value="TRANSPORTER, PUTATIVE (AFU_ORTHOLOGUE AFUA_6G08340)-RELATED"/>
    <property type="match status" value="1"/>
</dbReference>
<dbReference type="GO" id="GO:0022857">
    <property type="term" value="F:transmembrane transporter activity"/>
    <property type="evidence" value="ECO:0007669"/>
    <property type="project" value="InterPro"/>
</dbReference>
<evidence type="ECO:0000256" key="2">
    <source>
        <dbReference type="ARBA" id="ARBA00022448"/>
    </source>
</evidence>
<evidence type="ECO:0000256" key="4">
    <source>
        <dbReference type="ARBA" id="ARBA00022989"/>
    </source>
</evidence>
<dbReference type="SUPFAM" id="SSF103473">
    <property type="entry name" value="MFS general substrate transporter"/>
    <property type="match status" value="1"/>
</dbReference>
<dbReference type="GO" id="GO:0005886">
    <property type="term" value="C:plasma membrane"/>
    <property type="evidence" value="ECO:0007669"/>
    <property type="project" value="TreeGrafter"/>
</dbReference>
<name>A0A6B9FPE7_9HYPH</name>
<dbReference type="PROSITE" id="PS50850">
    <property type="entry name" value="MFS"/>
    <property type="match status" value="1"/>
</dbReference>
<feature type="transmembrane region" description="Helical" evidence="6">
    <location>
        <begin position="156"/>
        <end position="179"/>
    </location>
</feature>
<reference evidence="8 9" key="1">
    <citation type="journal article" date="2012" name="Genet. Mol. Biol.">
        <title>Analysis of 16S rRNA and mxaF genes revealing insights into Methylobacterium niche-specific plant association.</title>
        <authorList>
            <person name="Dourado M.N."/>
            <person name="Andreote F.D."/>
            <person name="Dini-Andreote F."/>
            <person name="Conti R."/>
            <person name="Araujo J.M."/>
            <person name="Araujo W.L."/>
        </authorList>
    </citation>
    <scope>NUCLEOTIDE SEQUENCE [LARGE SCALE GENOMIC DNA]</scope>
    <source>
        <strain evidence="8 9">SR1.6/6</strain>
    </source>
</reference>
<keyword evidence="2" id="KW-0813">Transport</keyword>
<evidence type="ECO:0000256" key="3">
    <source>
        <dbReference type="ARBA" id="ARBA00022692"/>
    </source>
</evidence>
<feature type="transmembrane region" description="Helical" evidence="6">
    <location>
        <begin position="98"/>
        <end position="117"/>
    </location>
</feature>
<reference evidence="8 9" key="2">
    <citation type="journal article" date="2013" name="Genome Announc.">
        <title>Draft Genome Sequence of Methylobacterium mesophilicum Strain SR1.6/6, Isolated from Citrus sinensis.</title>
        <authorList>
            <person name="Marinho Almeida D."/>
            <person name="Dini-Andreote F."/>
            <person name="Camargo Neves A.A."/>
            <person name="Juca Ramos R.T."/>
            <person name="Andreote F.D."/>
            <person name="Carneiro A.R."/>
            <person name="Oliveira de Souza Lima A."/>
            <person name="Caracciolo Gomes de Sa P.H."/>
            <person name="Ribeiro Barbosa M.S."/>
            <person name="Araujo W.L."/>
            <person name="Silva A."/>
        </authorList>
    </citation>
    <scope>NUCLEOTIDE SEQUENCE [LARGE SCALE GENOMIC DNA]</scope>
    <source>
        <strain evidence="8 9">SR1.6/6</strain>
    </source>
</reference>
<accession>A0A6B9FPE7</accession>
<evidence type="ECO:0000256" key="1">
    <source>
        <dbReference type="ARBA" id="ARBA00004141"/>
    </source>
</evidence>
<dbReference type="Pfam" id="PF07690">
    <property type="entry name" value="MFS_1"/>
    <property type="match status" value="1"/>
</dbReference>
<dbReference type="KEGG" id="mmes:MMSR116_18220"/>
<dbReference type="AlphaFoldDB" id="A0A6B9FPE7"/>
<evidence type="ECO:0000313" key="9">
    <source>
        <dbReference type="Proteomes" id="UP000012488"/>
    </source>
</evidence>
<dbReference type="InterPro" id="IPR011701">
    <property type="entry name" value="MFS"/>
</dbReference>
<proteinExistence type="predicted"/>
<sequence length="439" mass="47678">MSAIGLTHLDASSQGITIRHNGKIYDRVYKRVIPFLLLCYVFSYLDRINVGFAKLNMQSELGFSDTVYGLGAGIFFLSYFLFEIPSNIIILKAGPRMWIARIMITWGLLSGGMMFVHSESMFYLMRFLLGAAEAGFIPGVLYYLNCWFPAAYKGKATSLFMAGIPIAGMIGAPLSGWILHGLGGVGGLSGWQWVFLIEALPSILAGFFCLYWLDNDPKSATWLSDEEKSIIAADQDREASVKQVHTIREGLKDRKTWLLSALYMTFTIGLYAVSFWLPSIIVQSGIIDPLAVGFLTALPYTAALVTMCLVGINSDRMRERRWHLAIPAFAGGLGLLVSVIFSHEPMLAVGGLTVATAGIITCIPQFYVIPPMMLSGHAAAAGFALINSVGSLAGFISPFLLGYVKSQTGSTNLGLIFVVICLLIGGSCVLLLSKSAVNR</sequence>
<feature type="transmembrane region" description="Helical" evidence="6">
    <location>
        <begin position="66"/>
        <end position="91"/>
    </location>
</feature>
<organism evidence="8 9">
    <name type="scientific">Methylobacterium mesophilicum SR1.6/6</name>
    <dbReference type="NCBI Taxonomy" id="908290"/>
    <lineage>
        <taxon>Bacteria</taxon>
        <taxon>Pseudomonadati</taxon>
        <taxon>Pseudomonadota</taxon>
        <taxon>Alphaproteobacteria</taxon>
        <taxon>Hyphomicrobiales</taxon>
        <taxon>Methylobacteriaceae</taxon>
        <taxon>Methylobacterium</taxon>
    </lineage>
</organism>
<feature type="transmembrane region" description="Helical" evidence="6">
    <location>
        <begin position="413"/>
        <end position="432"/>
    </location>
</feature>
<dbReference type="InterPro" id="IPR036259">
    <property type="entry name" value="MFS_trans_sf"/>
</dbReference>
<feature type="domain" description="Major facilitator superfamily (MFS) profile" evidence="7">
    <location>
        <begin position="32"/>
        <end position="437"/>
    </location>
</feature>
<dbReference type="OrthoDB" id="9773957at2"/>
<feature type="transmembrane region" description="Helical" evidence="6">
    <location>
        <begin position="290"/>
        <end position="312"/>
    </location>
</feature>
<feature type="transmembrane region" description="Helical" evidence="6">
    <location>
        <begin position="28"/>
        <end position="46"/>
    </location>
</feature>
<feature type="transmembrane region" description="Helical" evidence="6">
    <location>
        <begin position="123"/>
        <end position="144"/>
    </location>
</feature>
<dbReference type="Proteomes" id="UP000012488">
    <property type="component" value="Chromosome"/>
</dbReference>
<comment type="subcellular location">
    <subcellularLocation>
        <location evidence="1">Membrane</location>
        <topology evidence="1">Multi-pass membrane protein</topology>
    </subcellularLocation>
</comment>
<dbReference type="RefSeq" id="WP_158168958.1">
    <property type="nucleotide sequence ID" value="NZ_CP043538.1"/>
</dbReference>
<keyword evidence="4 6" id="KW-1133">Transmembrane helix</keyword>
<evidence type="ECO:0000259" key="7">
    <source>
        <dbReference type="PROSITE" id="PS50850"/>
    </source>
</evidence>
<evidence type="ECO:0000256" key="5">
    <source>
        <dbReference type="ARBA" id="ARBA00023136"/>
    </source>
</evidence>
<feature type="transmembrane region" description="Helical" evidence="6">
    <location>
        <begin position="324"/>
        <end position="341"/>
    </location>
</feature>
<evidence type="ECO:0000313" key="8">
    <source>
        <dbReference type="EMBL" id="QGY03606.1"/>
    </source>
</evidence>
<keyword evidence="5 6" id="KW-0472">Membrane</keyword>
<dbReference type="PANTHER" id="PTHR43791">
    <property type="entry name" value="PERMEASE-RELATED"/>
    <property type="match status" value="1"/>
</dbReference>
<feature type="transmembrane region" description="Helical" evidence="6">
    <location>
        <begin position="257"/>
        <end position="278"/>
    </location>
</feature>
<gene>
    <name evidence="8" type="ORF">MMSR116_18220</name>
</gene>
<dbReference type="InterPro" id="IPR020846">
    <property type="entry name" value="MFS_dom"/>
</dbReference>
<keyword evidence="3 6" id="KW-0812">Transmembrane</keyword>
<feature type="transmembrane region" description="Helical" evidence="6">
    <location>
        <begin position="380"/>
        <end position="401"/>
    </location>
</feature>
<protein>
    <submittedName>
        <fullName evidence="8">MFS transporter</fullName>
    </submittedName>
</protein>
<evidence type="ECO:0000256" key="6">
    <source>
        <dbReference type="SAM" id="Phobius"/>
    </source>
</evidence>
<dbReference type="FunFam" id="1.20.1250.20:FF:000018">
    <property type="entry name" value="MFS transporter permease"/>
    <property type="match status" value="1"/>
</dbReference>
<dbReference type="EMBL" id="CP043538">
    <property type="protein sequence ID" value="QGY03606.1"/>
    <property type="molecule type" value="Genomic_DNA"/>
</dbReference>